<proteinExistence type="predicted"/>
<dbReference type="Proteomes" id="UP000276133">
    <property type="component" value="Unassembled WGS sequence"/>
</dbReference>
<evidence type="ECO:0000313" key="1">
    <source>
        <dbReference type="EMBL" id="RNA05235.1"/>
    </source>
</evidence>
<protein>
    <submittedName>
        <fullName evidence="1">Uncharacterized protein</fullName>
    </submittedName>
</protein>
<accession>A0A3M7Q2J6</accession>
<sequence length="60" mass="7112">MEHNIYIILELLKFFQKLYQLLNSKILSAISSFINKNIFRNDKEVILITKTISKLIKLTN</sequence>
<comment type="caution">
    <text evidence="1">The sequence shown here is derived from an EMBL/GenBank/DDBJ whole genome shotgun (WGS) entry which is preliminary data.</text>
</comment>
<dbReference type="EMBL" id="REGN01007813">
    <property type="protein sequence ID" value="RNA05235.1"/>
    <property type="molecule type" value="Genomic_DNA"/>
</dbReference>
<evidence type="ECO:0000313" key="2">
    <source>
        <dbReference type="Proteomes" id="UP000276133"/>
    </source>
</evidence>
<reference evidence="1 2" key="1">
    <citation type="journal article" date="2018" name="Sci. Rep.">
        <title>Genomic signatures of local adaptation to the degree of environmental predictability in rotifers.</title>
        <authorList>
            <person name="Franch-Gras L."/>
            <person name="Hahn C."/>
            <person name="Garcia-Roger E.M."/>
            <person name="Carmona M.J."/>
            <person name="Serra M."/>
            <person name="Gomez A."/>
        </authorList>
    </citation>
    <scope>NUCLEOTIDE SEQUENCE [LARGE SCALE GENOMIC DNA]</scope>
    <source>
        <strain evidence="1">HYR1</strain>
    </source>
</reference>
<gene>
    <name evidence="1" type="ORF">BpHYR1_011329</name>
</gene>
<name>A0A3M7Q2J6_BRAPC</name>
<keyword evidence="2" id="KW-1185">Reference proteome</keyword>
<dbReference type="AlphaFoldDB" id="A0A3M7Q2J6"/>
<organism evidence="1 2">
    <name type="scientific">Brachionus plicatilis</name>
    <name type="common">Marine rotifer</name>
    <name type="synonym">Brachionus muelleri</name>
    <dbReference type="NCBI Taxonomy" id="10195"/>
    <lineage>
        <taxon>Eukaryota</taxon>
        <taxon>Metazoa</taxon>
        <taxon>Spiralia</taxon>
        <taxon>Gnathifera</taxon>
        <taxon>Rotifera</taxon>
        <taxon>Eurotatoria</taxon>
        <taxon>Monogononta</taxon>
        <taxon>Pseudotrocha</taxon>
        <taxon>Ploima</taxon>
        <taxon>Brachionidae</taxon>
        <taxon>Brachionus</taxon>
    </lineage>
</organism>